<dbReference type="Pfam" id="PF02472">
    <property type="entry name" value="ExbD"/>
    <property type="match status" value="1"/>
</dbReference>
<evidence type="ECO:0000256" key="7">
    <source>
        <dbReference type="RuleBase" id="RU003879"/>
    </source>
</evidence>
<keyword evidence="5 8" id="KW-1133">Transmembrane helix</keyword>
<evidence type="ECO:0000313" key="9">
    <source>
        <dbReference type="EMBL" id="USR90272.1"/>
    </source>
</evidence>
<evidence type="ECO:0000256" key="6">
    <source>
        <dbReference type="ARBA" id="ARBA00023136"/>
    </source>
</evidence>
<comment type="similarity">
    <text evidence="2 7">Belongs to the ExbD/TolR family.</text>
</comment>
<dbReference type="PANTHER" id="PTHR30558">
    <property type="entry name" value="EXBD MEMBRANE COMPONENT OF PMF-DRIVEN MACROMOLECULE IMPORT SYSTEM"/>
    <property type="match status" value="1"/>
</dbReference>
<name>A0ABY5AM86_9CYAN</name>
<evidence type="ECO:0000256" key="5">
    <source>
        <dbReference type="ARBA" id="ARBA00022989"/>
    </source>
</evidence>
<dbReference type="Gene3D" id="3.30.420.270">
    <property type="match status" value="1"/>
</dbReference>
<dbReference type="EMBL" id="CP098611">
    <property type="protein sequence ID" value="USR90272.1"/>
    <property type="molecule type" value="Genomic_DNA"/>
</dbReference>
<evidence type="ECO:0000256" key="8">
    <source>
        <dbReference type="SAM" id="Phobius"/>
    </source>
</evidence>
<reference evidence="9" key="1">
    <citation type="submission" date="2022-06" db="EMBL/GenBank/DDBJ databases">
        <title>Genome sequence of Phormidium yuhuli AB48 isolated from an industrial photobioreactor environment.</title>
        <authorList>
            <person name="Qiu Y."/>
            <person name="Noonan A.J.C."/>
            <person name="Dofher K."/>
            <person name="Koch M."/>
            <person name="Kieft B."/>
            <person name="Lin X."/>
            <person name="Ziels R.M."/>
            <person name="Hallam S.J."/>
        </authorList>
    </citation>
    <scope>NUCLEOTIDE SEQUENCE</scope>
    <source>
        <strain evidence="9">AB48</strain>
    </source>
</reference>
<keyword evidence="10" id="KW-1185">Reference proteome</keyword>
<keyword evidence="6 8" id="KW-0472">Membrane</keyword>
<evidence type="ECO:0000256" key="2">
    <source>
        <dbReference type="ARBA" id="ARBA00005811"/>
    </source>
</evidence>
<sequence length="147" mass="16353">MKNKAKRSRIPGINLVPMIDVLMSVLTFFVILTMSLTGQVIADLELPETSASPEENDALDLDTPQDRPTFEAGLNRHGQVLIDGNVVEREEFLRAIATFLETHPQSEVRLSADRQLNYRQVDELLSQMVDVGGDRVLLVVHESGIGQ</sequence>
<dbReference type="InterPro" id="IPR003400">
    <property type="entry name" value="ExbD"/>
</dbReference>
<comment type="subcellular location">
    <subcellularLocation>
        <location evidence="1">Cell membrane</location>
        <topology evidence="1">Single-pass membrane protein</topology>
    </subcellularLocation>
    <subcellularLocation>
        <location evidence="7">Cell membrane</location>
        <topology evidence="7">Single-pass type II membrane protein</topology>
    </subcellularLocation>
</comment>
<dbReference type="Proteomes" id="UP001056708">
    <property type="component" value="Chromosome"/>
</dbReference>
<proteinExistence type="inferred from homology"/>
<keyword evidence="4 7" id="KW-0812">Transmembrane</keyword>
<evidence type="ECO:0000313" key="10">
    <source>
        <dbReference type="Proteomes" id="UP001056708"/>
    </source>
</evidence>
<keyword evidence="7" id="KW-0813">Transport</keyword>
<dbReference type="PANTHER" id="PTHR30558:SF3">
    <property type="entry name" value="BIOPOLYMER TRANSPORT PROTEIN EXBD-RELATED"/>
    <property type="match status" value="1"/>
</dbReference>
<evidence type="ECO:0000256" key="1">
    <source>
        <dbReference type="ARBA" id="ARBA00004162"/>
    </source>
</evidence>
<keyword evidence="7" id="KW-0653">Protein transport</keyword>
<gene>
    <name evidence="9" type="ORF">NEA10_15670</name>
</gene>
<dbReference type="RefSeq" id="WP_252662243.1">
    <property type="nucleotide sequence ID" value="NZ_CP098611.1"/>
</dbReference>
<accession>A0ABY5AM86</accession>
<keyword evidence="3" id="KW-1003">Cell membrane</keyword>
<organism evidence="9 10">
    <name type="scientific">Phormidium yuhuli AB48</name>
    <dbReference type="NCBI Taxonomy" id="2940671"/>
    <lineage>
        <taxon>Bacteria</taxon>
        <taxon>Bacillati</taxon>
        <taxon>Cyanobacteriota</taxon>
        <taxon>Cyanophyceae</taxon>
        <taxon>Oscillatoriophycideae</taxon>
        <taxon>Oscillatoriales</taxon>
        <taxon>Oscillatoriaceae</taxon>
        <taxon>Phormidium</taxon>
        <taxon>Phormidium yuhuli</taxon>
    </lineage>
</organism>
<evidence type="ECO:0000256" key="3">
    <source>
        <dbReference type="ARBA" id="ARBA00022475"/>
    </source>
</evidence>
<evidence type="ECO:0000256" key="4">
    <source>
        <dbReference type="ARBA" id="ARBA00022692"/>
    </source>
</evidence>
<feature type="transmembrane region" description="Helical" evidence="8">
    <location>
        <begin position="21"/>
        <end position="42"/>
    </location>
</feature>
<protein>
    <submittedName>
        <fullName evidence="9">Biopolymer transporter ExbD</fullName>
    </submittedName>
</protein>